<comment type="caution">
    <text evidence="1">The sequence shown here is derived from an EMBL/GenBank/DDBJ whole genome shotgun (WGS) entry which is preliminary data.</text>
</comment>
<dbReference type="InterPro" id="IPR012340">
    <property type="entry name" value="NA-bd_OB-fold"/>
</dbReference>
<evidence type="ECO:0008006" key="3">
    <source>
        <dbReference type="Google" id="ProtNLM"/>
    </source>
</evidence>
<dbReference type="Gene3D" id="2.40.50.140">
    <property type="entry name" value="Nucleic acid-binding proteins"/>
    <property type="match status" value="1"/>
</dbReference>
<keyword evidence="2" id="KW-1185">Reference proteome</keyword>
<dbReference type="EMBL" id="RBEE01000023">
    <property type="protein sequence ID" value="RNL52142.1"/>
    <property type="molecule type" value="Genomic_DNA"/>
</dbReference>
<sequence>MRTGIILSFNKSAGVGIIKDSNNQHIRFYRDDSKKIPAVGETVSFEIVFRNKNLVASNLKAFKLESSNENS</sequence>
<dbReference type="RefSeq" id="WP_123205947.1">
    <property type="nucleotide sequence ID" value="NZ_RBEE01000023.1"/>
</dbReference>
<organism evidence="1 2">
    <name type="scientific">Pedobacter jejuensis</name>
    <dbReference type="NCBI Taxonomy" id="1268550"/>
    <lineage>
        <taxon>Bacteria</taxon>
        <taxon>Pseudomonadati</taxon>
        <taxon>Bacteroidota</taxon>
        <taxon>Sphingobacteriia</taxon>
        <taxon>Sphingobacteriales</taxon>
        <taxon>Sphingobacteriaceae</taxon>
        <taxon>Pedobacter</taxon>
    </lineage>
</organism>
<dbReference type="Proteomes" id="UP000274046">
    <property type="component" value="Unassembled WGS sequence"/>
</dbReference>
<proteinExistence type="predicted"/>
<protein>
    <recommendedName>
        <fullName evidence="3">Cold shock domain-containing protein</fullName>
    </recommendedName>
</protein>
<name>A0A3N0BTW2_9SPHI</name>
<evidence type="ECO:0000313" key="1">
    <source>
        <dbReference type="EMBL" id="RNL52142.1"/>
    </source>
</evidence>
<accession>A0A3N0BTW2</accession>
<dbReference type="AlphaFoldDB" id="A0A3N0BTW2"/>
<dbReference type="SUPFAM" id="SSF50249">
    <property type="entry name" value="Nucleic acid-binding proteins"/>
    <property type="match status" value="1"/>
</dbReference>
<reference evidence="1 2" key="1">
    <citation type="submission" date="2018-10" db="EMBL/GenBank/DDBJ databases">
        <title>Genome sequencing of Pedobacter jejuensis TNB23.</title>
        <authorList>
            <person name="Cho Y.-J."/>
            <person name="Cho A."/>
            <person name="Kim O.-S."/>
        </authorList>
    </citation>
    <scope>NUCLEOTIDE SEQUENCE [LARGE SCALE GENOMIC DNA]</scope>
    <source>
        <strain evidence="1 2">TNB23</strain>
    </source>
</reference>
<evidence type="ECO:0000313" key="2">
    <source>
        <dbReference type="Proteomes" id="UP000274046"/>
    </source>
</evidence>
<dbReference type="OrthoDB" id="773333at2"/>
<gene>
    <name evidence="1" type="ORF">D7004_11185</name>
</gene>